<dbReference type="Pfam" id="PF15239">
    <property type="entry name" value="CFAP96-like"/>
    <property type="match status" value="1"/>
</dbReference>
<dbReference type="GeneID" id="14906739"/>
<dbReference type="OMA" id="MYLYRKH"/>
<dbReference type="RefSeq" id="XP_004032212.1">
    <property type="nucleotide sequence ID" value="XM_004032164.1"/>
</dbReference>
<dbReference type="AlphaFoldDB" id="G0QVX9"/>
<dbReference type="PANTHER" id="PTHR31144">
    <property type="entry name" value="UPF0602 PROTEIN C4ORF47"/>
    <property type="match status" value="1"/>
</dbReference>
<evidence type="ECO:0000313" key="6">
    <source>
        <dbReference type="EMBL" id="EGR30625.1"/>
    </source>
</evidence>
<organism evidence="6 7">
    <name type="scientific">Ichthyophthirius multifiliis</name>
    <name type="common">White spot disease agent</name>
    <name type="synonym">Ich</name>
    <dbReference type="NCBI Taxonomy" id="5932"/>
    <lineage>
        <taxon>Eukaryota</taxon>
        <taxon>Sar</taxon>
        <taxon>Alveolata</taxon>
        <taxon>Ciliophora</taxon>
        <taxon>Intramacronucleata</taxon>
        <taxon>Oligohymenophorea</taxon>
        <taxon>Hymenostomatida</taxon>
        <taxon>Ophryoglenina</taxon>
        <taxon>Ichthyophthirius</taxon>
    </lineage>
</organism>
<dbReference type="Proteomes" id="UP000008983">
    <property type="component" value="Unassembled WGS sequence"/>
</dbReference>
<dbReference type="eggNOG" id="ENOG502R2BU">
    <property type="taxonomic scope" value="Eukaryota"/>
</dbReference>
<dbReference type="InParanoid" id="G0QVX9"/>
<evidence type="ECO:0000256" key="5">
    <source>
        <dbReference type="ARBA" id="ARBA00035693"/>
    </source>
</evidence>
<keyword evidence="7" id="KW-1185">Reference proteome</keyword>
<keyword evidence="3" id="KW-0206">Cytoskeleton</keyword>
<proteinExistence type="inferred from homology"/>
<dbReference type="EMBL" id="GL983968">
    <property type="protein sequence ID" value="EGR30625.1"/>
    <property type="molecule type" value="Genomic_DNA"/>
</dbReference>
<sequence>MKDYNDKIYNKRDENGNIITGPKNFLTNPTKQGQGNTTIGHLFNHVNYENDPYNREKEMDKNERAIHKSKILDLKKPFINSKHGQGIFNPDRIVYGLDRPITEGIKRTYNYPGVQHPKAFKNADIPKKGYNKTIQKFPFYSEEGDVPRAWKKTIPSMTQRAWIFHTRGTLSKPCPSIVSMSLNKNKISQFRR</sequence>
<accession>G0QVX9</accession>
<reference evidence="6 7" key="1">
    <citation type="submission" date="2011-07" db="EMBL/GenBank/DDBJ databases">
        <authorList>
            <person name="Coyne R."/>
            <person name="Brami D."/>
            <person name="Johnson J."/>
            <person name="Hostetler J."/>
            <person name="Hannick L."/>
            <person name="Clark T."/>
            <person name="Cassidy-Hanley D."/>
            <person name="Inman J."/>
        </authorList>
    </citation>
    <scope>NUCLEOTIDE SEQUENCE [LARGE SCALE GENOMIC DNA]</scope>
    <source>
        <strain evidence="6 7">G5</strain>
    </source>
</reference>
<evidence type="ECO:0000256" key="2">
    <source>
        <dbReference type="ARBA" id="ARBA00022490"/>
    </source>
</evidence>
<dbReference type="GO" id="GO:0005881">
    <property type="term" value="C:cytoplasmic microtubule"/>
    <property type="evidence" value="ECO:0007669"/>
    <property type="project" value="TreeGrafter"/>
</dbReference>
<protein>
    <recommendedName>
        <fullName evidence="5">Cilia-and flagella-associated protein 96</fullName>
    </recommendedName>
</protein>
<dbReference type="OrthoDB" id="284540at2759"/>
<dbReference type="InterPro" id="IPR029358">
    <property type="entry name" value="CFAP96"/>
</dbReference>
<evidence type="ECO:0000313" key="7">
    <source>
        <dbReference type="Proteomes" id="UP000008983"/>
    </source>
</evidence>
<evidence type="ECO:0000256" key="1">
    <source>
        <dbReference type="ARBA" id="ARBA00004300"/>
    </source>
</evidence>
<gene>
    <name evidence="6" type="ORF">IMG5_127650</name>
</gene>
<dbReference type="PANTHER" id="PTHR31144:SF1">
    <property type="entry name" value="UPF0602 PROTEIN C4ORF47"/>
    <property type="match status" value="1"/>
</dbReference>
<evidence type="ECO:0000256" key="3">
    <source>
        <dbReference type="ARBA" id="ARBA00023212"/>
    </source>
</evidence>
<evidence type="ECO:0000256" key="4">
    <source>
        <dbReference type="ARBA" id="ARBA00035656"/>
    </source>
</evidence>
<name>G0QVX9_ICHMU</name>
<keyword evidence="2" id="KW-0963">Cytoplasm</keyword>
<comment type="similarity">
    <text evidence="4">Belongs to the CFAP96 family.</text>
</comment>
<dbReference type="GO" id="GO:0005813">
    <property type="term" value="C:centrosome"/>
    <property type="evidence" value="ECO:0007669"/>
    <property type="project" value="UniProtKB-SubCell"/>
</dbReference>
<comment type="subcellular location">
    <subcellularLocation>
        <location evidence="1">Cytoplasm</location>
        <location evidence="1">Cytoskeleton</location>
        <location evidence="1">Microtubule organizing center</location>
        <location evidence="1">Centrosome</location>
    </subcellularLocation>
</comment>